<sequence>MLRSARALGSPSGGPARPAHASDGGGRGGGAAARLLGYALPPRRRRARVLAAAGALYLVAVGAWLYRSPRLRDDLLGGSGPPAAALRAAGAHRPTAAAAAPRSPLDLVRRALLVDDELQYLAELPSCDDADLGLGERPTLRELLARSRWAREAGLSPADLGAAPLAAAPPVDPALAGQLRGLRRGRYFVAALLHQNAKVEGWWGRELVKLVLSLGNERMDNVFVSVLESNSGDLTSAMLLPLFELLGAIGVRARLWTAHTGPRPVGRIAFLAQLRNEALRPLLLEASTPGSAPYSHVLFLNDVYFCARGVLELLHHVRAEPSGGESDAREGASEAGDEGERRAPRAWAYAADMACSVDYTSGLSLYDKWAAHDLLGHALLNAPPHVRHAPSRDAFARAEPFPVLGCWNGLVAFRADALVERGLRFRRNVPLECAASECDLFCRDLWSVGLGRILLVPRVKVAYSLAHFAALRDLLRQPGGEPLRWSTRAPSIEWPRAAPALLECCPIGNVSASHLVDWRECVIEPPRHWVLLYALFGTPASPSAVELSVSSPLRDALGPPGATVSSLLVLLRETLARTPEAEARARLLPLLGDGAELAAMMDTWRAHARCETRGGAPVGGGGGEGGGGGGGGEGGEGTRAIPRALLLLGPSDALHELPLSAQWSLLAWRWHHPCYELAYASVSRAAEELAADYPQIDAARAHPHAPALLDDAVGYALLHRAGGLLGSLRAVPHRSLDGALRADDARLVVEPEPPAERAAALARAVALGPDAAAELARGDVPPAAHTLLVGAAPREPLAAALLAAALELGARPPFVPLSHTGARVLNHTEAVARARAELEAALGRVLGSAAAEPGTRVLGAREAVGTLAAERAAQLRAPPAAAGAAAVAAPSPPWLLALREEPAVRQAHGRVRPLGYDRLPSADEPTTTGLPARSYMRCVEPRARREGGAAVWDAAAWLSPAQRERVSEYARRPASMRRCFFELQGDGGLALWAGESPTDASAVRLYVLALADAPLRWPALPALSLSHDGVLALHALELCIGACEGGRQQANAPPAGVDALRVVWRVDLSAAGRFSALDDPRAHAGCARHVLLARAEDAMLALYCNDEVAPRDSGSPLYVS</sequence>
<name>A0A8J6CDD2_DIALT</name>
<dbReference type="OrthoDB" id="262547at2759"/>
<gene>
    <name evidence="3" type="ORF">KFE25_005295</name>
</gene>
<feature type="region of interest" description="Disordered" evidence="1">
    <location>
        <begin position="1"/>
        <end position="27"/>
    </location>
</feature>
<evidence type="ECO:0000313" key="3">
    <source>
        <dbReference type="EMBL" id="KAG8465725.1"/>
    </source>
</evidence>
<feature type="region of interest" description="Disordered" evidence="1">
    <location>
        <begin position="321"/>
        <end position="340"/>
    </location>
</feature>
<keyword evidence="2" id="KW-0812">Transmembrane</keyword>
<keyword evidence="2" id="KW-0472">Membrane</keyword>
<keyword evidence="2" id="KW-1133">Transmembrane helix</keyword>
<proteinExistence type="predicted"/>
<dbReference type="PANTHER" id="PTHR34144:SF7">
    <property type="entry name" value="EXPORT PROTEIN (CAP59), PUTATIVE (AFU_ORTHOLOGUE AFUA_7G05020)-RELATED"/>
    <property type="match status" value="1"/>
</dbReference>
<comment type="caution">
    <text evidence="3">The sequence shown here is derived from an EMBL/GenBank/DDBJ whole genome shotgun (WGS) entry which is preliminary data.</text>
</comment>
<dbReference type="InterPro" id="IPR021047">
    <property type="entry name" value="Mannosyltransferase_CMT1"/>
</dbReference>
<accession>A0A8J6CDD2</accession>
<dbReference type="Proteomes" id="UP000751190">
    <property type="component" value="Unassembled WGS sequence"/>
</dbReference>
<feature type="compositionally biased region" description="Gly residues" evidence="1">
    <location>
        <begin position="616"/>
        <end position="636"/>
    </location>
</feature>
<organism evidence="3 4">
    <name type="scientific">Diacronema lutheri</name>
    <name type="common">Unicellular marine alga</name>
    <name type="synonym">Monochrysis lutheri</name>
    <dbReference type="NCBI Taxonomy" id="2081491"/>
    <lineage>
        <taxon>Eukaryota</taxon>
        <taxon>Haptista</taxon>
        <taxon>Haptophyta</taxon>
        <taxon>Pavlovophyceae</taxon>
        <taxon>Pavlovales</taxon>
        <taxon>Pavlovaceae</taxon>
        <taxon>Diacronema</taxon>
    </lineage>
</organism>
<protein>
    <submittedName>
        <fullName evidence="3">Uncharacterized protein</fullName>
    </submittedName>
</protein>
<feature type="transmembrane region" description="Helical" evidence="2">
    <location>
        <begin position="49"/>
        <end position="66"/>
    </location>
</feature>
<evidence type="ECO:0000256" key="2">
    <source>
        <dbReference type="SAM" id="Phobius"/>
    </source>
</evidence>
<feature type="compositionally biased region" description="Basic and acidic residues" evidence="1">
    <location>
        <begin position="326"/>
        <end position="340"/>
    </location>
</feature>
<reference evidence="3" key="1">
    <citation type="submission" date="2021-05" db="EMBL/GenBank/DDBJ databases">
        <title>The genome of the haptophyte Pavlova lutheri (Diacronema luteri, Pavlovales) - a model for lipid biosynthesis in eukaryotic algae.</title>
        <authorList>
            <person name="Hulatt C.J."/>
            <person name="Posewitz M.C."/>
        </authorList>
    </citation>
    <scope>NUCLEOTIDE SEQUENCE</scope>
    <source>
        <strain evidence="3">NIVA-4/92</strain>
    </source>
</reference>
<evidence type="ECO:0000313" key="4">
    <source>
        <dbReference type="Proteomes" id="UP000751190"/>
    </source>
</evidence>
<dbReference type="EMBL" id="JAGTXO010000009">
    <property type="protein sequence ID" value="KAG8465725.1"/>
    <property type="molecule type" value="Genomic_DNA"/>
</dbReference>
<dbReference type="AlphaFoldDB" id="A0A8J6CDD2"/>
<evidence type="ECO:0000256" key="1">
    <source>
        <dbReference type="SAM" id="MobiDB-lite"/>
    </source>
</evidence>
<keyword evidence="4" id="KW-1185">Reference proteome</keyword>
<dbReference type="Pfam" id="PF11735">
    <property type="entry name" value="CAP59_mtransfer"/>
    <property type="match status" value="1"/>
</dbReference>
<dbReference type="PANTHER" id="PTHR34144">
    <property type="entry name" value="CHROMOSOME 8, WHOLE GENOME SHOTGUN SEQUENCE"/>
    <property type="match status" value="1"/>
</dbReference>
<feature type="region of interest" description="Disordered" evidence="1">
    <location>
        <begin position="613"/>
        <end position="636"/>
    </location>
</feature>